<proteinExistence type="inferred from homology"/>
<evidence type="ECO:0000256" key="4">
    <source>
        <dbReference type="SAM" id="MobiDB-lite"/>
    </source>
</evidence>
<keyword evidence="2 5" id="KW-0732">Signal</keyword>
<organism evidence="7 8">
    <name type="scientific">Nocardiopsis tropica</name>
    <dbReference type="NCBI Taxonomy" id="109330"/>
    <lineage>
        <taxon>Bacteria</taxon>
        <taxon>Bacillati</taxon>
        <taxon>Actinomycetota</taxon>
        <taxon>Actinomycetes</taxon>
        <taxon>Streptosporangiales</taxon>
        <taxon>Nocardiopsidaceae</taxon>
        <taxon>Nocardiopsis</taxon>
    </lineage>
</organism>
<keyword evidence="3 7" id="KW-0378">Hydrolase</keyword>
<evidence type="ECO:0000259" key="6">
    <source>
        <dbReference type="Pfam" id="PF08386"/>
    </source>
</evidence>
<dbReference type="Proteomes" id="UP001348641">
    <property type="component" value="Unassembled WGS sequence"/>
</dbReference>
<dbReference type="Pfam" id="PF08386">
    <property type="entry name" value="Abhydrolase_4"/>
    <property type="match status" value="1"/>
</dbReference>
<evidence type="ECO:0000256" key="2">
    <source>
        <dbReference type="ARBA" id="ARBA00022729"/>
    </source>
</evidence>
<reference evidence="7 8" key="1">
    <citation type="submission" date="2023-07" db="EMBL/GenBank/DDBJ databases">
        <authorList>
            <person name="Girao M."/>
            <person name="Carvalho M.F."/>
        </authorList>
    </citation>
    <scope>NUCLEOTIDE SEQUENCE [LARGE SCALE GENOMIC DNA]</scope>
    <source>
        <strain evidence="7 8">66/93</strain>
    </source>
</reference>
<feature type="signal peptide" evidence="5">
    <location>
        <begin position="1"/>
        <end position="31"/>
    </location>
</feature>
<feature type="region of interest" description="Disordered" evidence="4">
    <location>
        <begin position="504"/>
        <end position="533"/>
    </location>
</feature>
<comment type="caution">
    <text evidence="7">The sequence shown here is derived from an EMBL/GenBank/DDBJ whole genome shotgun (WGS) entry which is preliminary data.</text>
</comment>
<evidence type="ECO:0000256" key="5">
    <source>
        <dbReference type="SAM" id="SignalP"/>
    </source>
</evidence>
<feature type="compositionally biased region" description="Basic and acidic residues" evidence="4">
    <location>
        <begin position="519"/>
        <end position="533"/>
    </location>
</feature>
<evidence type="ECO:0000313" key="8">
    <source>
        <dbReference type="Proteomes" id="UP001348641"/>
    </source>
</evidence>
<dbReference type="PANTHER" id="PTHR43248">
    <property type="entry name" value="2-SUCCINYL-6-HYDROXY-2,4-CYCLOHEXADIENE-1-CARBOXYLATE SYNTHASE"/>
    <property type="match status" value="1"/>
</dbReference>
<evidence type="ECO:0000256" key="1">
    <source>
        <dbReference type="ARBA" id="ARBA00010088"/>
    </source>
</evidence>
<dbReference type="GO" id="GO:0016787">
    <property type="term" value="F:hydrolase activity"/>
    <property type="evidence" value="ECO:0007669"/>
    <property type="project" value="UniProtKB-KW"/>
</dbReference>
<protein>
    <submittedName>
        <fullName evidence="7">Alpha/beta hydrolase</fullName>
    </submittedName>
</protein>
<dbReference type="RefSeq" id="WP_330161687.1">
    <property type="nucleotide sequence ID" value="NZ_BAAAJA010000028.1"/>
</dbReference>
<accession>A0ABU7KZY9</accession>
<comment type="similarity">
    <text evidence="1">Belongs to the peptidase S33 family.</text>
</comment>
<dbReference type="InterPro" id="IPR029058">
    <property type="entry name" value="AB_hydrolase_fold"/>
</dbReference>
<dbReference type="InterPro" id="IPR013595">
    <property type="entry name" value="Pept_S33_TAP-like_C"/>
</dbReference>
<dbReference type="SUPFAM" id="SSF53474">
    <property type="entry name" value="alpha/beta-Hydrolases"/>
    <property type="match status" value="1"/>
</dbReference>
<sequence length="533" mass="56194">MERQWSTGRSAPLTALVLLAGSLVAAAPAAADDRDGVPVPEVEWGACPADVPTGPYPLECGTVPVPVDYGDPDGPGIDIMVSRLAGEAPGERRGILMLNPGGPGGSGLSMPADLAALGAPADLLDTYDLIGMDPRGVGHSAPVSCGFTTDQAYYGNIPPYAVDDAAITDQAVTAEAVADRCAANDADGLLPHISTANTARDMDRIRSALGEEKTSYFGVSYGSALGAAYASLFPGRTDRIVLDSNIGDTFLGYDGMRRFGLGFEESFPEFAAWLARRDGSYGLGDSPEQVRETYFEIAEQLDEAPVAGVDGPAFRFASFIGLYGEPNYARTAQLWQALGNRDESAVQRRLDGPAGGGEEAAEPVAADNAWSAFLAVACNDSEWPEDLDAYRSGVAEDRERYPMYGAAPANVTPCAYWHHEPAEAPVEITGEGPDNVLIVQNLRDAATPYVGGVMLDEKFGQRSRLVSVDGNGHGVYLYGDNACAWNVTTGFLVDGEFPERDVSCGASANAGPESGSGSERLRTRTLDRLRDTA</sequence>
<evidence type="ECO:0000256" key="3">
    <source>
        <dbReference type="ARBA" id="ARBA00022801"/>
    </source>
</evidence>
<dbReference type="InterPro" id="IPR051601">
    <property type="entry name" value="Serine_prot/Carboxylest_S33"/>
</dbReference>
<dbReference type="EMBL" id="JAUUCC010000134">
    <property type="protein sequence ID" value="MEE2054871.1"/>
    <property type="molecule type" value="Genomic_DNA"/>
</dbReference>
<feature type="chain" id="PRO_5047063144" evidence="5">
    <location>
        <begin position="32"/>
        <end position="533"/>
    </location>
</feature>
<evidence type="ECO:0000313" key="7">
    <source>
        <dbReference type="EMBL" id="MEE2054871.1"/>
    </source>
</evidence>
<dbReference type="PANTHER" id="PTHR43248:SF29">
    <property type="entry name" value="TRIPEPTIDYL AMINOPEPTIDASE"/>
    <property type="match status" value="1"/>
</dbReference>
<feature type="domain" description="Peptidase S33 tripeptidyl aminopeptidase-like C-terminal" evidence="6">
    <location>
        <begin position="405"/>
        <end position="504"/>
    </location>
</feature>
<name>A0ABU7KZY9_9ACTN</name>
<gene>
    <name evidence="7" type="ORF">Q8A49_30680</name>
</gene>
<dbReference type="Gene3D" id="3.40.50.1820">
    <property type="entry name" value="alpha/beta hydrolase"/>
    <property type="match status" value="1"/>
</dbReference>